<evidence type="ECO:0000256" key="7">
    <source>
        <dbReference type="ARBA" id="ARBA00022679"/>
    </source>
</evidence>
<evidence type="ECO:0000256" key="1">
    <source>
        <dbReference type="ARBA" id="ARBA00001933"/>
    </source>
</evidence>
<keyword evidence="7 16" id="KW-0808">Transferase</keyword>
<keyword evidence="13 16" id="KW-0100">Branched-chain amino acid biosynthesis</keyword>
<dbReference type="PRINTS" id="PR00081">
    <property type="entry name" value="GDHRDH"/>
</dbReference>
<dbReference type="InParanoid" id="F6U261"/>
<evidence type="ECO:0000256" key="8">
    <source>
        <dbReference type="ARBA" id="ARBA00022898"/>
    </source>
</evidence>
<dbReference type="eggNOG" id="KOG0975">
    <property type="taxonomic scope" value="Eukaryota"/>
</dbReference>
<evidence type="ECO:0000256" key="13">
    <source>
        <dbReference type="ARBA" id="ARBA00023304"/>
    </source>
</evidence>
<dbReference type="PROSITE" id="PS00770">
    <property type="entry name" value="AA_TRANSFER_CLASS_4"/>
    <property type="match status" value="1"/>
</dbReference>
<evidence type="ECO:0000256" key="15">
    <source>
        <dbReference type="RuleBase" id="RU004516"/>
    </source>
</evidence>
<evidence type="ECO:0000256" key="14">
    <source>
        <dbReference type="ARBA" id="ARBA00045431"/>
    </source>
</evidence>
<evidence type="ECO:0000256" key="16">
    <source>
        <dbReference type="RuleBase" id="RU004517"/>
    </source>
</evidence>
<reference evidence="17" key="3">
    <citation type="submission" date="2025-09" db="UniProtKB">
        <authorList>
            <consortium name="Ensembl"/>
        </authorList>
    </citation>
    <scope>IDENTIFICATION</scope>
    <source>
        <strain evidence="17">Glennie</strain>
    </source>
</reference>
<keyword evidence="10" id="KW-0007">Acetylation</keyword>
<dbReference type="InterPro" id="IPR043132">
    <property type="entry name" value="BCAT-like_C"/>
</dbReference>
<dbReference type="InterPro" id="IPR036291">
    <property type="entry name" value="NAD(P)-bd_dom_sf"/>
</dbReference>
<dbReference type="NCBIfam" id="NF009897">
    <property type="entry name" value="PRK13357.1"/>
    <property type="match status" value="1"/>
</dbReference>
<evidence type="ECO:0000313" key="17">
    <source>
        <dbReference type="Ensembl" id="ENSOANP00000020333.2"/>
    </source>
</evidence>
<reference evidence="17 18" key="1">
    <citation type="journal article" date="2008" name="Nature">
        <title>Genome analysis of the platypus reveals unique signatures of evolution.</title>
        <authorList>
            <person name="Warren W.C."/>
            <person name="Hillier L.W."/>
            <person name="Marshall Graves J.A."/>
            <person name="Birney E."/>
            <person name="Ponting C.P."/>
            <person name="Grutzner F."/>
            <person name="Belov K."/>
            <person name="Miller W."/>
            <person name="Clarke L."/>
            <person name="Chinwalla A.T."/>
            <person name="Yang S.P."/>
            <person name="Heger A."/>
            <person name="Locke D.P."/>
            <person name="Miethke P."/>
            <person name="Waters P.D."/>
            <person name="Veyrunes F."/>
            <person name="Fulton L."/>
            <person name="Fulton B."/>
            <person name="Graves T."/>
            <person name="Wallis J."/>
            <person name="Puente X.S."/>
            <person name="Lopez-Otin C."/>
            <person name="Ordonez G.R."/>
            <person name="Eichler E.E."/>
            <person name="Chen L."/>
            <person name="Cheng Z."/>
            <person name="Deakin J.E."/>
            <person name="Alsop A."/>
            <person name="Thompson K."/>
            <person name="Kirby P."/>
            <person name="Papenfuss A.T."/>
            <person name="Wakefield M.J."/>
            <person name="Olender T."/>
            <person name="Lancet D."/>
            <person name="Huttley G.A."/>
            <person name="Smit A.F."/>
            <person name="Pask A."/>
            <person name="Temple-Smith P."/>
            <person name="Batzer M.A."/>
            <person name="Walker J.A."/>
            <person name="Konkel M.K."/>
            <person name="Harris R.S."/>
            <person name="Whittington C.M."/>
            <person name="Wong E.S."/>
            <person name="Gemmell N.J."/>
            <person name="Buschiazzo E."/>
            <person name="Vargas Jentzsch I.M."/>
            <person name="Merkel A."/>
            <person name="Schmitz J."/>
            <person name="Zemann A."/>
            <person name="Churakov G."/>
            <person name="Kriegs J.O."/>
            <person name="Brosius J."/>
            <person name="Murchison E.P."/>
            <person name="Sachidanandam R."/>
            <person name="Smith C."/>
            <person name="Hannon G.J."/>
            <person name="Tsend-Ayush E."/>
            <person name="McMillan D."/>
            <person name="Attenborough R."/>
            <person name="Rens W."/>
            <person name="Ferguson-Smith M."/>
            <person name="Lefevre C.M."/>
            <person name="Sharp J.A."/>
            <person name="Nicholas K.R."/>
            <person name="Ray D.A."/>
            <person name="Kube M."/>
            <person name="Reinhardt R."/>
            <person name="Pringle T.H."/>
            <person name="Taylor J."/>
            <person name="Jones R.C."/>
            <person name="Nixon B."/>
            <person name="Dacheux J.L."/>
            <person name="Niwa H."/>
            <person name="Sekita Y."/>
            <person name="Huang X."/>
            <person name="Stark A."/>
            <person name="Kheradpour P."/>
            <person name="Kellis M."/>
            <person name="Flicek P."/>
            <person name="Chen Y."/>
            <person name="Webber C."/>
            <person name="Hardison R."/>
            <person name="Nelson J."/>
            <person name="Hallsworth-Pepin K."/>
            <person name="Delehaunty K."/>
            <person name="Markovic C."/>
            <person name="Minx P."/>
            <person name="Feng Y."/>
            <person name="Kremitzki C."/>
            <person name="Mitreva M."/>
            <person name="Glasscock J."/>
            <person name="Wylie T."/>
            <person name="Wohldmann P."/>
            <person name="Thiru P."/>
            <person name="Nhan M.N."/>
            <person name="Pohl C.S."/>
            <person name="Smith S.M."/>
            <person name="Hou S."/>
            <person name="Nefedov M."/>
            <person name="de Jong P.J."/>
            <person name="Renfree M.B."/>
            <person name="Mardis E.R."/>
            <person name="Wilson R.K."/>
        </authorList>
    </citation>
    <scope>NUCLEOTIDE SEQUENCE [LARGE SCALE GENOMIC DNA]</scope>
    <source>
        <strain evidence="17 18">Glennie</strain>
    </source>
</reference>
<name>F6U261_ORNAN</name>
<dbReference type="SUPFAM" id="SSF51735">
    <property type="entry name" value="NAD(P)-binding Rossmann-fold domains"/>
    <property type="match status" value="1"/>
</dbReference>
<accession>F6U261</accession>
<dbReference type="InterPro" id="IPR002347">
    <property type="entry name" value="SDR_fam"/>
</dbReference>
<dbReference type="Gene3D" id="3.40.50.720">
    <property type="entry name" value="NAD(P)-binding Rossmann-like Domain"/>
    <property type="match status" value="1"/>
</dbReference>
<evidence type="ECO:0000256" key="3">
    <source>
        <dbReference type="ARBA" id="ARBA00009320"/>
    </source>
</evidence>
<evidence type="ECO:0000256" key="9">
    <source>
        <dbReference type="ARBA" id="ARBA00022946"/>
    </source>
</evidence>
<dbReference type="GO" id="GO:0006629">
    <property type="term" value="P:lipid metabolic process"/>
    <property type="evidence" value="ECO:0007669"/>
    <property type="project" value="UniProtKB-KW"/>
</dbReference>
<evidence type="ECO:0000313" key="18">
    <source>
        <dbReference type="Proteomes" id="UP000002279"/>
    </source>
</evidence>
<comment type="catalytic activity">
    <reaction evidence="16">
        <text>L-isoleucine + 2-oxoglutarate = (S)-3-methyl-2-oxopentanoate + L-glutamate</text>
        <dbReference type="Rhea" id="RHEA:24801"/>
        <dbReference type="ChEBI" id="CHEBI:16810"/>
        <dbReference type="ChEBI" id="CHEBI:29985"/>
        <dbReference type="ChEBI" id="CHEBI:35146"/>
        <dbReference type="ChEBI" id="CHEBI:58045"/>
        <dbReference type="EC" id="2.6.1.42"/>
    </reaction>
</comment>
<dbReference type="GeneTree" id="ENSGT00390000009532"/>
<keyword evidence="11" id="KW-0443">Lipid metabolism</keyword>
<comment type="subcellular location">
    <subcellularLocation>
        <location evidence="2">Mitochondrion</location>
    </subcellularLocation>
</comment>
<comment type="similarity">
    <text evidence="3 16">Belongs to the class-IV pyridoxal-phosphate-dependent aminotransferase family.</text>
</comment>
<comment type="catalytic activity">
    <reaction evidence="16">
        <text>L-leucine + 2-oxoglutarate = 4-methyl-2-oxopentanoate + L-glutamate</text>
        <dbReference type="Rhea" id="RHEA:18321"/>
        <dbReference type="ChEBI" id="CHEBI:16810"/>
        <dbReference type="ChEBI" id="CHEBI:17865"/>
        <dbReference type="ChEBI" id="CHEBI:29985"/>
        <dbReference type="ChEBI" id="CHEBI:57427"/>
        <dbReference type="EC" id="2.6.1.42"/>
    </reaction>
</comment>
<dbReference type="Bgee" id="ENSOANG00000012856">
    <property type="expression patterns" value="Expressed in heart and 8 other cell types or tissues"/>
</dbReference>
<dbReference type="SUPFAM" id="SSF56752">
    <property type="entry name" value="D-aminoacid aminotransferase-like PLP-dependent enzymes"/>
    <property type="match status" value="1"/>
</dbReference>
<dbReference type="FunFam" id="3.30.470.10:FF:000002">
    <property type="entry name" value="Branched-chain-amino-acid aminotransferase"/>
    <property type="match status" value="1"/>
</dbReference>
<evidence type="ECO:0000256" key="6">
    <source>
        <dbReference type="ARBA" id="ARBA00022605"/>
    </source>
</evidence>
<organism evidence="17 18">
    <name type="scientific">Ornithorhynchus anatinus</name>
    <name type="common">Duckbill platypus</name>
    <dbReference type="NCBI Taxonomy" id="9258"/>
    <lineage>
        <taxon>Eukaryota</taxon>
        <taxon>Metazoa</taxon>
        <taxon>Chordata</taxon>
        <taxon>Craniata</taxon>
        <taxon>Vertebrata</taxon>
        <taxon>Euteleostomi</taxon>
        <taxon>Mammalia</taxon>
        <taxon>Monotremata</taxon>
        <taxon>Ornithorhynchidae</taxon>
        <taxon>Ornithorhynchus</taxon>
    </lineage>
</organism>
<reference evidence="17" key="2">
    <citation type="submission" date="2025-08" db="UniProtKB">
        <authorList>
            <consortium name="Ensembl"/>
        </authorList>
    </citation>
    <scope>IDENTIFICATION</scope>
    <source>
        <strain evidence="17">Glennie</strain>
    </source>
</reference>
<dbReference type="GO" id="GO:0009098">
    <property type="term" value="P:L-leucine biosynthetic process"/>
    <property type="evidence" value="ECO:0000318"/>
    <property type="project" value="GO_Central"/>
</dbReference>
<dbReference type="InterPro" id="IPR001544">
    <property type="entry name" value="Aminotrans_IV"/>
</dbReference>
<dbReference type="FunCoup" id="F6U261">
    <property type="interactions" value="1352"/>
</dbReference>
<keyword evidence="5 16" id="KW-0032">Aminotransferase</keyword>
<dbReference type="InterPro" id="IPR018300">
    <property type="entry name" value="Aminotrans_IV_CS"/>
</dbReference>
<keyword evidence="18" id="KW-1185">Reference proteome</keyword>
<dbReference type="HOGENOM" id="CLU_031922_0_3_1"/>
<evidence type="ECO:0000256" key="10">
    <source>
        <dbReference type="ARBA" id="ARBA00022990"/>
    </source>
</evidence>
<dbReference type="GO" id="GO:0005739">
    <property type="term" value="C:mitochondrion"/>
    <property type="evidence" value="ECO:0000318"/>
    <property type="project" value="GO_Central"/>
</dbReference>
<dbReference type="Gene3D" id="3.20.10.10">
    <property type="entry name" value="D-amino Acid Aminotransferase, subunit A, domain 2"/>
    <property type="match status" value="1"/>
</dbReference>
<evidence type="ECO:0000256" key="11">
    <source>
        <dbReference type="ARBA" id="ARBA00023098"/>
    </source>
</evidence>
<keyword evidence="12" id="KW-0496">Mitochondrion</keyword>
<comment type="catalytic activity">
    <reaction evidence="16">
        <text>L-valine + 2-oxoglutarate = 3-methyl-2-oxobutanoate + L-glutamate</text>
        <dbReference type="Rhea" id="RHEA:24813"/>
        <dbReference type="ChEBI" id="CHEBI:11851"/>
        <dbReference type="ChEBI" id="CHEBI:16810"/>
        <dbReference type="ChEBI" id="CHEBI:29985"/>
        <dbReference type="ChEBI" id="CHEBI:57762"/>
        <dbReference type="EC" id="2.6.1.42"/>
    </reaction>
</comment>
<dbReference type="CDD" id="cd01557">
    <property type="entry name" value="BCAT_beta_family"/>
    <property type="match status" value="1"/>
</dbReference>
<comment type="subunit">
    <text evidence="4">Homodimer.</text>
</comment>
<evidence type="ECO:0000256" key="5">
    <source>
        <dbReference type="ARBA" id="ARBA00022576"/>
    </source>
</evidence>
<dbReference type="GO" id="GO:0004084">
    <property type="term" value="F:branched-chain-amino-acid transaminase activity"/>
    <property type="evidence" value="ECO:0000318"/>
    <property type="project" value="GO_Central"/>
</dbReference>
<keyword evidence="9" id="KW-0809">Transit peptide</keyword>
<gene>
    <name evidence="17" type="primary">BCAT2</name>
</gene>
<dbReference type="AlphaFoldDB" id="F6U261"/>
<proteinExistence type="inferred from homology"/>
<dbReference type="InterPro" id="IPR005786">
    <property type="entry name" value="B_amino_transII"/>
</dbReference>
<comment type="cofactor">
    <cofactor evidence="1 15">
        <name>pyridoxal 5'-phosphate</name>
        <dbReference type="ChEBI" id="CHEBI:597326"/>
    </cofactor>
</comment>
<dbReference type="PANTHER" id="PTHR11825:SF39">
    <property type="entry name" value="BRANCHED-CHAIN-AMINO-ACID AMINOTRANSFERASE, MITOCHONDRIAL"/>
    <property type="match status" value="1"/>
</dbReference>
<evidence type="ECO:0000256" key="2">
    <source>
        <dbReference type="ARBA" id="ARBA00004173"/>
    </source>
</evidence>
<dbReference type="Pfam" id="PF01063">
    <property type="entry name" value="Aminotran_4"/>
    <property type="match status" value="1"/>
</dbReference>
<protein>
    <recommendedName>
        <fullName evidence="16">Branched-chain-amino-acid aminotransferase</fullName>
        <ecNumber evidence="16">2.6.1.42</ecNumber>
    </recommendedName>
</protein>
<dbReference type="InterPro" id="IPR033939">
    <property type="entry name" value="BCAT_family"/>
</dbReference>
<dbReference type="FunFam" id="3.20.10.10:FF:000007">
    <property type="entry name" value="Branched-chain-amino-acid aminotransferase, mitochondrial"/>
    <property type="match status" value="1"/>
</dbReference>
<dbReference type="Gene3D" id="3.30.470.10">
    <property type="match status" value="1"/>
</dbReference>
<dbReference type="Proteomes" id="UP000002279">
    <property type="component" value="Chromosome 10"/>
</dbReference>
<dbReference type="EC" id="2.6.1.42" evidence="16"/>
<sequence length="732" mass="79940">MATGLRYAGRVAVVTGGSRGIGEGIVRAFVDQGARVVFCDKDEAAGQALELALREANTPGEAVFVLCDVTREEELQTLFSETLRRFGRLDCLVNNAGRHPGPERIEETTAQEFRDLLELNLLGYYTASKLALPYLRQTQGNIINISSLVAIIGQREAVPYVATKILARKLHKTPLLLCGPRRCVSSTFKAADLHVELSRTPRPKPPAGAQLTFGKTFTDHMLTVEWSEARGWGRPHIRPFQNLSVHPACSALHYAIQLFEGMKAYRGPDRHVRLFRPMLNMDRMLRSALRLCLPSFDKAELLECIRRLVEVDQDWVPESNGSSLYIRPTFVGNEPSLGVARAHHALLFVIQGPVGPYFPGDGFSPVSLLADPRFVRAWLGGVGDCKLGGNYGPTVFVQQAALKEGCEQALWLYGEDHQLTEVGTMNIFLFWTNDDGELELVTPPLNGIILPGVTRQSLLDLARKWDEFRVTERPVTMEELQRALREGRVREIFGSGTACVVCPVHRILYQGESLHIPTMDNGPELARRFLKELLDIQVMLGAVVGNGATGDPPGTFYALGLGVGENCNSHKPLGQPVHGTQGPGPAQDLGVVLCLSPDSPFSLSLFLPVWPGGPRVDGESLTVTGLPPPQPLTSGFPALGSFPSSPALPSPPLPLPILFSLASHQGLKCNMDIQAGKLGLSGFPLAGRCREEEEDSLSILCPSFFPFSSMPLSSQPPPAISLQSHRDWDPDI</sequence>
<dbReference type="InterPro" id="IPR036038">
    <property type="entry name" value="Aminotransferase-like"/>
</dbReference>
<dbReference type="GO" id="GO:0009099">
    <property type="term" value="P:L-valine biosynthetic process"/>
    <property type="evidence" value="ECO:0000318"/>
    <property type="project" value="GO_Central"/>
</dbReference>
<dbReference type="PANTHER" id="PTHR11825">
    <property type="entry name" value="SUBGROUP IIII AMINOTRANSFERASE"/>
    <property type="match status" value="1"/>
</dbReference>
<dbReference type="InterPro" id="IPR043131">
    <property type="entry name" value="BCAT-like_N"/>
</dbReference>
<comment type="function">
    <text evidence="14">Catalyzes the first reaction in the catabolism of the essential branched chain amino acids leucine, isoleucine, and valine. May also function as a transporter of branched chain alpha-keto acids.</text>
</comment>
<keyword evidence="8 15" id="KW-0663">Pyridoxal phosphate</keyword>
<keyword evidence="6 16" id="KW-0028">Amino-acid biosynthesis</keyword>
<evidence type="ECO:0000256" key="4">
    <source>
        <dbReference type="ARBA" id="ARBA00011738"/>
    </source>
</evidence>
<dbReference type="Ensembl" id="ENSOANT00000020336.2">
    <property type="protein sequence ID" value="ENSOANP00000020333.2"/>
    <property type="gene ID" value="ENSOANG00000012856.3"/>
</dbReference>
<dbReference type="STRING" id="9258.ENSOANP00000020333"/>
<dbReference type="Pfam" id="PF00106">
    <property type="entry name" value="adh_short"/>
    <property type="match status" value="1"/>
</dbReference>
<evidence type="ECO:0000256" key="12">
    <source>
        <dbReference type="ARBA" id="ARBA00023128"/>
    </source>
</evidence>
<dbReference type="NCBIfam" id="TIGR01123">
    <property type="entry name" value="ilvE_II"/>
    <property type="match status" value="1"/>
</dbReference>